<keyword evidence="1" id="KW-0479">Metal-binding</keyword>
<dbReference type="PATRIC" id="fig|1685127.3.peg.111"/>
<dbReference type="CDD" id="cd07724">
    <property type="entry name" value="POD-like_MBL-fold"/>
    <property type="match status" value="1"/>
</dbReference>
<evidence type="ECO:0000256" key="1">
    <source>
        <dbReference type="ARBA" id="ARBA00022723"/>
    </source>
</evidence>
<dbReference type="Gene3D" id="3.60.15.10">
    <property type="entry name" value="Ribonuclease Z/Hydroxyacylglutathione hydrolase-like"/>
    <property type="match status" value="1"/>
</dbReference>
<proteinExistence type="predicted"/>
<sequence>MIFEKVKSEIVSHLSYFIGSGGEAFVVDPQRDCRAYVDVAQKYGVRIKYVFETHRNEDYVIGSRELASMTGAEIYHGPWPEFKYGMTLKDGQEFRVGNLKVKAIHTPGHTPGCASYAVVDLSMGEETVLVCTGDTLFVGDVGRTDFGGPGKRREWSENLYKSIFEKLLPLGDHVVLCPAHGSGSVCGGSIADRELSTLGLERLMSPMLQKTREEFIDIKVNEHHEYAPYFSMMEKLNVEGAPFVGCGPNPPALKPVEFSEMMDRGAVVVDTRPPPAFGAGHIKGSYSLNLMRLGLAGWVLPHDKPILLILGDQSHLDYVARGLVRLGYDNIGGYLAGTIVTWYKAVLPVERLDMATVVELKESMDSGEDWLVLDVRSRDEYLAGHIEGSLNVYVGLMEKRLEHVPKGRKIAVICKSGTRSGLASSILLKAGRTGITNVLGGMDAWKKAGYPVVK</sequence>
<name>A0A0M0BLC2_9ARCH</name>
<dbReference type="InterPro" id="IPR036866">
    <property type="entry name" value="RibonucZ/Hydroxyglut_hydro"/>
</dbReference>
<dbReference type="Gene3D" id="3.40.250.10">
    <property type="entry name" value="Rhodanese-like domain"/>
    <property type="match status" value="2"/>
</dbReference>
<evidence type="ECO:0000313" key="3">
    <source>
        <dbReference type="EMBL" id="KON29377.1"/>
    </source>
</evidence>
<dbReference type="InterPro" id="IPR044528">
    <property type="entry name" value="POD-like_MBL-fold"/>
</dbReference>
<dbReference type="InterPro" id="IPR001763">
    <property type="entry name" value="Rhodanese-like_dom"/>
</dbReference>
<dbReference type="GO" id="GO:0046872">
    <property type="term" value="F:metal ion binding"/>
    <property type="evidence" value="ECO:0007669"/>
    <property type="project" value="UniProtKB-KW"/>
</dbReference>
<dbReference type="InterPro" id="IPR036873">
    <property type="entry name" value="Rhodanese-like_dom_sf"/>
</dbReference>
<dbReference type="SUPFAM" id="SSF56281">
    <property type="entry name" value="Metallo-hydrolase/oxidoreductase"/>
    <property type="match status" value="1"/>
</dbReference>
<feature type="domain" description="Rhodanese" evidence="2">
    <location>
        <begin position="262"/>
        <end position="351"/>
    </location>
</feature>
<comment type="caution">
    <text evidence="3">The sequence shown here is derived from an EMBL/GenBank/DDBJ whole genome shotgun (WGS) entry which is preliminary data.</text>
</comment>
<dbReference type="SMART" id="SM00849">
    <property type="entry name" value="Lactamase_B"/>
    <property type="match status" value="1"/>
</dbReference>
<dbReference type="PROSITE" id="PS50206">
    <property type="entry name" value="RHODANESE_3"/>
    <property type="match status" value="2"/>
</dbReference>
<reference evidence="3 4" key="1">
    <citation type="submission" date="2015-06" db="EMBL/GenBank/DDBJ databases">
        <title>New insights into the roles of widespread benthic archaea in carbon and nitrogen cycling.</title>
        <authorList>
            <person name="Lazar C.S."/>
            <person name="Baker B.J."/>
            <person name="Seitz K.W."/>
            <person name="Hyde A.S."/>
            <person name="Dick G.J."/>
            <person name="Hinrichs K.-U."/>
            <person name="Teske A.P."/>
        </authorList>
    </citation>
    <scope>NUCLEOTIDE SEQUENCE [LARGE SCALE GENOMIC DNA]</scope>
    <source>
        <strain evidence="3">DG-45</strain>
    </source>
</reference>
<dbReference type="GO" id="GO:0070813">
    <property type="term" value="P:hydrogen sulfide metabolic process"/>
    <property type="evidence" value="ECO:0007669"/>
    <property type="project" value="TreeGrafter"/>
</dbReference>
<protein>
    <submittedName>
        <fullName evidence="3">Metallo-beta-lactamase</fullName>
    </submittedName>
</protein>
<accession>A0A0M0BLC2</accession>
<organism evidence="3 4">
    <name type="scientific">miscellaneous Crenarchaeota group-15 archaeon DG-45</name>
    <dbReference type="NCBI Taxonomy" id="1685127"/>
    <lineage>
        <taxon>Archaea</taxon>
        <taxon>Candidatus Bathyarchaeota</taxon>
        <taxon>MCG-15</taxon>
    </lineage>
</organism>
<dbReference type="CDD" id="cd00158">
    <property type="entry name" value="RHOD"/>
    <property type="match status" value="2"/>
</dbReference>
<dbReference type="GO" id="GO:0050313">
    <property type="term" value="F:sulfur dioxygenase activity"/>
    <property type="evidence" value="ECO:0007669"/>
    <property type="project" value="InterPro"/>
</dbReference>
<dbReference type="AlphaFoldDB" id="A0A0M0BLC2"/>
<feature type="domain" description="Rhodanese" evidence="2">
    <location>
        <begin position="366"/>
        <end position="454"/>
    </location>
</feature>
<dbReference type="SUPFAM" id="SSF52821">
    <property type="entry name" value="Rhodanese/Cell cycle control phosphatase"/>
    <property type="match status" value="2"/>
</dbReference>
<gene>
    <name evidence="3" type="ORF">AC482_06630</name>
</gene>
<dbReference type="EMBL" id="LFWZ01000066">
    <property type="protein sequence ID" value="KON29377.1"/>
    <property type="molecule type" value="Genomic_DNA"/>
</dbReference>
<dbReference type="GO" id="GO:0006749">
    <property type="term" value="P:glutathione metabolic process"/>
    <property type="evidence" value="ECO:0007669"/>
    <property type="project" value="InterPro"/>
</dbReference>
<dbReference type="Proteomes" id="UP000037210">
    <property type="component" value="Unassembled WGS sequence"/>
</dbReference>
<dbReference type="SMART" id="SM00450">
    <property type="entry name" value="RHOD"/>
    <property type="match status" value="2"/>
</dbReference>
<evidence type="ECO:0000259" key="2">
    <source>
        <dbReference type="PROSITE" id="PS50206"/>
    </source>
</evidence>
<dbReference type="PANTHER" id="PTHR43084:SF1">
    <property type="entry name" value="PERSULFIDE DIOXYGENASE ETHE1, MITOCHONDRIAL"/>
    <property type="match status" value="1"/>
</dbReference>
<dbReference type="Pfam" id="PF00581">
    <property type="entry name" value="Rhodanese"/>
    <property type="match status" value="2"/>
</dbReference>
<evidence type="ECO:0000313" key="4">
    <source>
        <dbReference type="Proteomes" id="UP000037210"/>
    </source>
</evidence>
<dbReference type="InterPro" id="IPR001279">
    <property type="entry name" value="Metallo-B-lactamas"/>
</dbReference>
<dbReference type="Pfam" id="PF00753">
    <property type="entry name" value="Lactamase_B"/>
    <property type="match status" value="1"/>
</dbReference>
<dbReference type="InterPro" id="IPR051682">
    <property type="entry name" value="Mito_Persulfide_Diox"/>
</dbReference>
<dbReference type="PANTHER" id="PTHR43084">
    <property type="entry name" value="PERSULFIDE DIOXYGENASE ETHE1"/>
    <property type="match status" value="1"/>
</dbReference>